<keyword evidence="3" id="KW-0804">Transcription</keyword>
<proteinExistence type="predicted"/>
<dbReference type="Gene3D" id="3.30.70.270">
    <property type="match status" value="1"/>
</dbReference>
<dbReference type="CDD" id="cd01949">
    <property type="entry name" value="GGDEF"/>
    <property type="match status" value="1"/>
</dbReference>
<dbReference type="PANTHER" id="PTHR30146">
    <property type="entry name" value="LACI-RELATED TRANSCRIPTIONAL REPRESSOR"/>
    <property type="match status" value="1"/>
</dbReference>
<keyword evidence="6" id="KW-1185">Reference proteome</keyword>
<dbReference type="SUPFAM" id="SSF53822">
    <property type="entry name" value="Periplasmic binding protein-like I"/>
    <property type="match status" value="1"/>
</dbReference>
<dbReference type="Pfam" id="PF00990">
    <property type="entry name" value="GGDEF"/>
    <property type="match status" value="1"/>
</dbReference>
<gene>
    <name evidence="5" type="ORF">CUS_7852</name>
</gene>
<name>E9SFQ3_RUMAL</name>
<dbReference type="eggNOG" id="COG2199">
    <property type="taxonomic scope" value="Bacteria"/>
</dbReference>
<dbReference type="SMART" id="SM00267">
    <property type="entry name" value="GGDEF"/>
    <property type="match status" value="1"/>
</dbReference>
<keyword evidence="1" id="KW-0805">Transcription regulation</keyword>
<dbReference type="PANTHER" id="PTHR30146:SF24">
    <property type="entry name" value="XYLOSE OPERON REGULATORY PROTEIN"/>
    <property type="match status" value="1"/>
</dbReference>
<evidence type="ECO:0000313" key="6">
    <source>
        <dbReference type="Proteomes" id="UP000004259"/>
    </source>
</evidence>
<sequence length="634" mass="72053">MKRKTIALCVTGFDWEKESRIVDGVWRTCLDKDINLLIFVNLLRKQPVYTERPYSESILNGESEIFDLINYDLVDGVLILGDTMIRESIIDEVADRAEAKNVPVINVADPDHPLDHNILLSDRNAMELCVRHLVEEHGLTKINFIGGFPGNYETEIRLAAYKKVLEEHGIPFEEKRVGYGRFWRKAYDVTEDFLKEGDLPEAIACASDMMAFFCMDCLKSHGYRIPEDIIVTGFDGIKESELYSPTLTTSRHAYGRAGVEAVKTLERIWAGEEVSRDLYVESELITRQSCGCVPKKDRNEDFYGEQIAFRTRNLEFNHTLIDMNTRLAAAENSEELFADCISGADFFYMKNLYVCISSYFEKSEDDGISADTTRIAEDMVCMLDRQGKVPVRTEFRSKDLVPIKNFLDGEKMVFMAFSPLYYRDDIMGYLAYEPSYVGGSGDLFTTWVLNIANNAGSFYMKNQLKYVVKKLENLYVRDPLTELYNRRGMNSFGEDLVADAVRNNSTITVFSVDIDDLKPINDNYGHQSGDNAICRAALSIKTAMPDESVCCRTGGDEFVVISSRLEKGMEKQYIESIEKELNSYNNESGMPYKVSCSCGFYTVDGSKFESLEKMITLADIEMYKSKTAKKAGRC</sequence>
<protein>
    <submittedName>
        <fullName evidence="5">Diguanylate cyclase (GGDEF) domain protein</fullName>
    </submittedName>
</protein>
<feature type="domain" description="GGDEF" evidence="4">
    <location>
        <begin position="505"/>
        <end position="634"/>
    </location>
</feature>
<evidence type="ECO:0000259" key="4">
    <source>
        <dbReference type="PROSITE" id="PS50887"/>
    </source>
</evidence>
<dbReference type="RefSeq" id="WP_002852197.1">
    <property type="nucleotide sequence ID" value="NZ_ADKM02000122.1"/>
</dbReference>
<dbReference type="EMBL" id="ADKM02000122">
    <property type="protein sequence ID" value="EGC01849.1"/>
    <property type="molecule type" value="Genomic_DNA"/>
</dbReference>
<dbReference type="InterPro" id="IPR046335">
    <property type="entry name" value="LacI/GalR-like_sensor"/>
</dbReference>
<dbReference type="Proteomes" id="UP000004259">
    <property type="component" value="Unassembled WGS sequence"/>
</dbReference>
<dbReference type="InterPro" id="IPR028082">
    <property type="entry name" value="Peripla_BP_I"/>
</dbReference>
<dbReference type="Pfam" id="PF13377">
    <property type="entry name" value="Peripla_BP_3"/>
    <property type="match status" value="1"/>
</dbReference>
<dbReference type="InterPro" id="IPR029787">
    <property type="entry name" value="Nucleotide_cyclase"/>
</dbReference>
<organism evidence="5 6">
    <name type="scientific">Ruminococcus albus 8</name>
    <dbReference type="NCBI Taxonomy" id="246199"/>
    <lineage>
        <taxon>Bacteria</taxon>
        <taxon>Bacillati</taxon>
        <taxon>Bacillota</taxon>
        <taxon>Clostridia</taxon>
        <taxon>Eubacteriales</taxon>
        <taxon>Oscillospiraceae</taxon>
        <taxon>Ruminococcus</taxon>
    </lineage>
</organism>
<dbReference type="InterPro" id="IPR000160">
    <property type="entry name" value="GGDEF_dom"/>
</dbReference>
<dbReference type="CDD" id="cd06267">
    <property type="entry name" value="PBP1_LacI_sugar_binding-like"/>
    <property type="match status" value="1"/>
</dbReference>
<dbReference type="SUPFAM" id="SSF55073">
    <property type="entry name" value="Nucleotide cyclase"/>
    <property type="match status" value="1"/>
</dbReference>
<dbReference type="NCBIfam" id="TIGR00254">
    <property type="entry name" value="GGDEF"/>
    <property type="match status" value="1"/>
</dbReference>
<reference evidence="5 6" key="1">
    <citation type="submission" date="2011-02" db="EMBL/GenBank/DDBJ databases">
        <authorList>
            <person name="Nelson K.E."/>
            <person name="Sutton G."/>
            <person name="Torralba M."/>
            <person name="Durkin S."/>
            <person name="Harkins D."/>
            <person name="Montgomery R."/>
            <person name="Ziemer C."/>
            <person name="Klaassens E."/>
            <person name="Ocuiv P."/>
            <person name="Morrison M."/>
        </authorList>
    </citation>
    <scope>NUCLEOTIDE SEQUENCE [LARGE SCALE GENOMIC DNA]</scope>
    <source>
        <strain evidence="5 6">8</strain>
    </source>
</reference>
<dbReference type="Gene3D" id="3.40.50.2300">
    <property type="match status" value="2"/>
</dbReference>
<dbReference type="STRING" id="246199.CUS_7852"/>
<evidence type="ECO:0000313" key="5">
    <source>
        <dbReference type="EMBL" id="EGC01849.1"/>
    </source>
</evidence>
<dbReference type="eggNOG" id="COG1609">
    <property type="taxonomic scope" value="Bacteria"/>
</dbReference>
<evidence type="ECO:0000256" key="2">
    <source>
        <dbReference type="ARBA" id="ARBA00023125"/>
    </source>
</evidence>
<evidence type="ECO:0000256" key="3">
    <source>
        <dbReference type="ARBA" id="ARBA00023163"/>
    </source>
</evidence>
<dbReference type="InterPro" id="IPR043128">
    <property type="entry name" value="Rev_trsase/Diguanyl_cyclase"/>
</dbReference>
<keyword evidence="2" id="KW-0238">DNA-binding</keyword>
<dbReference type="PROSITE" id="PS50887">
    <property type="entry name" value="GGDEF"/>
    <property type="match status" value="1"/>
</dbReference>
<dbReference type="GO" id="GO:0003700">
    <property type="term" value="F:DNA-binding transcription factor activity"/>
    <property type="evidence" value="ECO:0007669"/>
    <property type="project" value="TreeGrafter"/>
</dbReference>
<comment type="caution">
    <text evidence="5">The sequence shown here is derived from an EMBL/GenBank/DDBJ whole genome shotgun (WGS) entry which is preliminary data.</text>
</comment>
<accession>E9SFQ3</accession>
<dbReference type="GO" id="GO:0000976">
    <property type="term" value="F:transcription cis-regulatory region binding"/>
    <property type="evidence" value="ECO:0007669"/>
    <property type="project" value="TreeGrafter"/>
</dbReference>
<evidence type="ECO:0000256" key="1">
    <source>
        <dbReference type="ARBA" id="ARBA00023015"/>
    </source>
</evidence>
<dbReference type="AlphaFoldDB" id="E9SFQ3"/>
<dbReference type="OrthoDB" id="56125at2"/>